<reference evidence="2 3" key="1">
    <citation type="submission" date="2017-04" db="EMBL/GenBank/DDBJ databases">
        <authorList>
            <person name="Afonso C.L."/>
            <person name="Miller P.J."/>
            <person name="Scott M.A."/>
            <person name="Spackman E."/>
            <person name="Goraichik I."/>
            <person name="Dimitrov K.M."/>
            <person name="Suarez D.L."/>
            <person name="Swayne D.E."/>
        </authorList>
    </citation>
    <scope>NUCLEOTIDE SEQUENCE [LARGE SCALE GENOMIC DNA]</scope>
    <source>
        <strain evidence="2 3">DSM 3385</strain>
    </source>
</reference>
<feature type="transmembrane region" description="Helical" evidence="1">
    <location>
        <begin position="106"/>
        <end position="126"/>
    </location>
</feature>
<dbReference type="PANTHER" id="PTHR35867:SF1">
    <property type="entry name" value="PROTEIN RSEC"/>
    <property type="match status" value="1"/>
</dbReference>
<protein>
    <submittedName>
        <fullName evidence="2">Positive regulator of sigma(E), RseC/MucC</fullName>
    </submittedName>
</protein>
<dbReference type="PIRSF" id="PIRSF004923">
    <property type="entry name" value="RseC"/>
    <property type="match status" value="1"/>
</dbReference>
<dbReference type="Proteomes" id="UP000192418">
    <property type="component" value="Unassembled WGS sequence"/>
</dbReference>
<dbReference type="RefSeq" id="WP_170923781.1">
    <property type="nucleotide sequence ID" value="NZ_FWXY01000009.1"/>
</dbReference>
<sequence length="145" mass="15530">MSYRIGTVKETGPGGYAQVVTDRKTVCGECYHNKIVCYGCLLSPKVVGRVANPIGAQVGDIVKVHISAGKLYTAAGMFYLLPVFTLLLGAFTGIYVSETFGVPENISTIGCTFVGLFVGIAFVTVLGRMNRISKIFEPVITSIVR</sequence>
<dbReference type="STRING" id="1121400.SAMN02746065_10936"/>
<accession>A0A1W2BPS1</accession>
<keyword evidence="3" id="KW-1185">Reference proteome</keyword>
<dbReference type="AlphaFoldDB" id="A0A1W2BPS1"/>
<dbReference type="InterPro" id="IPR007359">
    <property type="entry name" value="SigmaE_reg_RseC_MucC"/>
</dbReference>
<evidence type="ECO:0000313" key="3">
    <source>
        <dbReference type="Proteomes" id="UP000192418"/>
    </source>
</evidence>
<evidence type="ECO:0000313" key="2">
    <source>
        <dbReference type="EMBL" id="SMC74856.1"/>
    </source>
</evidence>
<dbReference type="EMBL" id="FWXY01000009">
    <property type="protein sequence ID" value="SMC74856.1"/>
    <property type="molecule type" value="Genomic_DNA"/>
</dbReference>
<evidence type="ECO:0000256" key="1">
    <source>
        <dbReference type="SAM" id="Phobius"/>
    </source>
</evidence>
<feature type="transmembrane region" description="Helical" evidence="1">
    <location>
        <begin position="71"/>
        <end position="94"/>
    </location>
</feature>
<keyword evidence="1" id="KW-1133">Transmembrane helix</keyword>
<keyword evidence="1" id="KW-0472">Membrane</keyword>
<dbReference type="Pfam" id="PF04246">
    <property type="entry name" value="RseC_MucC"/>
    <property type="match status" value="1"/>
</dbReference>
<proteinExistence type="predicted"/>
<organism evidence="2 3">
    <name type="scientific">Desulfocicer vacuolatum DSM 3385</name>
    <dbReference type="NCBI Taxonomy" id="1121400"/>
    <lineage>
        <taxon>Bacteria</taxon>
        <taxon>Pseudomonadati</taxon>
        <taxon>Thermodesulfobacteriota</taxon>
        <taxon>Desulfobacteria</taxon>
        <taxon>Desulfobacterales</taxon>
        <taxon>Desulfobacteraceae</taxon>
        <taxon>Desulfocicer</taxon>
    </lineage>
</organism>
<dbReference type="InterPro" id="IPR026268">
    <property type="entry name" value="RseC"/>
</dbReference>
<keyword evidence="1" id="KW-0812">Transmembrane</keyword>
<gene>
    <name evidence="2" type="ORF">SAMN02746065_10936</name>
</gene>
<name>A0A1W2BPS1_9BACT</name>
<dbReference type="PANTHER" id="PTHR35867">
    <property type="entry name" value="PROTEIN RSEC"/>
    <property type="match status" value="1"/>
</dbReference>